<keyword evidence="2" id="KW-1185">Reference proteome</keyword>
<reference evidence="1" key="3">
    <citation type="submission" date="2025-08" db="UniProtKB">
        <authorList>
            <consortium name="Ensembl"/>
        </authorList>
    </citation>
    <scope>IDENTIFICATION</scope>
    <source>
        <strain evidence="1">JP 163 A</strain>
    </source>
</reference>
<sequence>MPEGFFPTITVHAEVQKQMFGQPKIVIPPVEKTEKWGLLNKASLAPSKVSGRMCFDSCLGAPVASGFVSNQRPVLSYQPSLDLVDNPHFGVLLADNFVTQNMWYYQRPTYSDGSMALPRLLNKPMTSGFHQVSCVCHTEPVVEKTEYQRVFVPRRLPPVSRHMNMGPKLETGCTEGEDLQFITFRDKKYATVDPRLTSSTVMMKDYLSPTFKQGNECLPGICSCSCRETGYTRGANALLVDPRLHLPSLELKCRVPLVKATGNREPSGFCLNMPNEIFSKEPFDPLHFTTHYNNNFLYGRQKDRNTFYTSSIVNASQTKNNGYNKRNTDR</sequence>
<dbReference type="Pfam" id="PF15691">
    <property type="entry name" value="PPP1R32"/>
    <property type="match status" value="2"/>
</dbReference>
<evidence type="ECO:0000313" key="2">
    <source>
        <dbReference type="Proteomes" id="UP000002852"/>
    </source>
</evidence>
<dbReference type="GeneTree" id="ENSGT00730000113054"/>
<protein>
    <submittedName>
        <fullName evidence="1">Stabilizer of axonemal microtubules 4</fullName>
    </submittedName>
</protein>
<organism evidence="1 2">
    <name type="scientific">Xiphophorus maculatus</name>
    <name type="common">Southern platyfish</name>
    <name type="synonym">Platypoecilus maculatus</name>
    <dbReference type="NCBI Taxonomy" id="8083"/>
    <lineage>
        <taxon>Eukaryota</taxon>
        <taxon>Metazoa</taxon>
        <taxon>Chordata</taxon>
        <taxon>Craniata</taxon>
        <taxon>Vertebrata</taxon>
        <taxon>Euteleostomi</taxon>
        <taxon>Actinopterygii</taxon>
        <taxon>Neopterygii</taxon>
        <taxon>Teleostei</taxon>
        <taxon>Neoteleostei</taxon>
        <taxon>Acanthomorphata</taxon>
        <taxon>Ovalentaria</taxon>
        <taxon>Atherinomorphae</taxon>
        <taxon>Cyprinodontiformes</taxon>
        <taxon>Poeciliidae</taxon>
        <taxon>Poeciliinae</taxon>
        <taxon>Xiphophorus</taxon>
    </lineage>
</organism>
<dbReference type="eggNOG" id="ENOG502QR8X">
    <property type="taxonomic scope" value="Eukaryota"/>
</dbReference>
<reference evidence="2" key="1">
    <citation type="submission" date="2012-01" db="EMBL/GenBank/DDBJ databases">
        <authorList>
            <person name="Walter R."/>
            <person name="Schartl M."/>
            <person name="Warren W."/>
        </authorList>
    </citation>
    <scope>NUCLEOTIDE SEQUENCE [LARGE SCALE GENOMIC DNA]</scope>
    <source>
        <strain evidence="2">JP 163 A</strain>
    </source>
</reference>
<evidence type="ECO:0000313" key="1">
    <source>
        <dbReference type="Ensembl" id="ENSXMAP00000003821.2"/>
    </source>
</evidence>
<dbReference type="PANTHER" id="PTHR34349:SF1">
    <property type="entry name" value="PROTEIN PHOSPHATASE 1 REGULATORY SUBUNIT 32"/>
    <property type="match status" value="1"/>
</dbReference>
<dbReference type="GO" id="GO:0019902">
    <property type="term" value="F:phosphatase binding"/>
    <property type="evidence" value="ECO:0007669"/>
    <property type="project" value="TreeGrafter"/>
</dbReference>
<dbReference type="STRING" id="8083.ENSXMAP00000003821"/>
<name>M3ZNM8_XIPMA</name>
<dbReference type="AlphaFoldDB" id="M3ZNM8"/>
<dbReference type="Ensembl" id="ENSXMAT00000003826.2">
    <property type="protein sequence ID" value="ENSXMAP00000003821.2"/>
    <property type="gene ID" value="ENSXMAG00000003813.2"/>
</dbReference>
<dbReference type="OMA" id="TTYNQRY"/>
<dbReference type="InterPro" id="IPR031410">
    <property type="entry name" value="SAXO4"/>
</dbReference>
<dbReference type="PANTHER" id="PTHR34349">
    <property type="entry name" value="PROTEIN PHOSPHATASE 1 REGULATORY SUBUNIT 32"/>
    <property type="match status" value="1"/>
</dbReference>
<proteinExistence type="predicted"/>
<dbReference type="InParanoid" id="M3ZNM8"/>
<accession>M3ZNM8</accession>
<reference evidence="1" key="4">
    <citation type="submission" date="2025-09" db="UniProtKB">
        <authorList>
            <consortium name="Ensembl"/>
        </authorList>
    </citation>
    <scope>IDENTIFICATION</scope>
    <source>
        <strain evidence="1">JP 163 A</strain>
    </source>
</reference>
<dbReference type="HOGENOM" id="CLU_076501_0_0_1"/>
<reference evidence="2" key="2">
    <citation type="journal article" date="2013" name="Nat. Genet.">
        <title>The genome of the platyfish, Xiphophorus maculatus, provides insights into evolutionary adaptation and several complex traits.</title>
        <authorList>
            <person name="Schartl M."/>
            <person name="Walter R.B."/>
            <person name="Shen Y."/>
            <person name="Garcia T."/>
            <person name="Catchen J."/>
            <person name="Amores A."/>
            <person name="Braasch I."/>
            <person name="Chalopin D."/>
            <person name="Volff J.N."/>
            <person name="Lesch K.P."/>
            <person name="Bisazza A."/>
            <person name="Minx P."/>
            <person name="Hillier L."/>
            <person name="Wilson R.K."/>
            <person name="Fuerstenberg S."/>
            <person name="Boore J."/>
            <person name="Searle S."/>
            <person name="Postlethwait J.H."/>
            <person name="Warren W.C."/>
        </authorList>
    </citation>
    <scope>NUCLEOTIDE SEQUENCE [LARGE SCALE GENOMIC DNA]</scope>
    <source>
        <strain evidence="2">JP 163 A</strain>
    </source>
</reference>
<dbReference type="Proteomes" id="UP000002852">
    <property type="component" value="Unassembled WGS sequence"/>
</dbReference>